<comment type="caution">
    <text evidence="8">The sequence shown here is derived from an EMBL/GenBank/DDBJ whole genome shotgun (WGS) entry which is preliminary data.</text>
</comment>
<dbReference type="RefSeq" id="WP_160855465.1">
    <property type="nucleotide sequence ID" value="NZ_WUWG01000005.1"/>
</dbReference>
<evidence type="ECO:0000256" key="6">
    <source>
        <dbReference type="SAM" id="Phobius"/>
    </source>
</evidence>
<evidence type="ECO:0000256" key="3">
    <source>
        <dbReference type="ARBA" id="ARBA00022692"/>
    </source>
</evidence>
<accession>A0A6B0TY30</accession>
<evidence type="ECO:0000313" key="9">
    <source>
        <dbReference type="Proteomes" id="UP000436016"/>
    </source>
</evidence>
<dbReference type="InterPro" id="IPR000620">
    <property type="entry name" value="EamA_dom"/>
</dbReference>
<dbReference type="Proteomes" id="UP000436016">
    <property type="component" value="Unassembled WGS sequence"/>
</dbReference>
<feature type="domain" description="EamA" evidence="7">
    <location>
        <begin position="10"/>
        <end position="143"/>
    </location>
</feature>
<dbReference type="PANTHER" id="PTHR22911:SF6">
    <property type="entry name" value="SOLUTE CARRIER FAMILY 35 MEMBER G1"/>
    <property type="match status" value="1"/>
</dbReference>
<comment type="subcellular location">
    <subcellularLocation>
        <location evidence="1">Membrane</location>
        <topology evidence="1">Multi-pass membrane protein</topology>
    </subcellularLocation>
</comment>
<feature type="transmembrane region" description="Helical" evidence="6">
    <location>
        <begin position="127"/>
        <end position="143"/>
    </location>
</feature>
<keyword evidence="9" id="KW-1185">Reference proteome</keyword>
<keyword evidence="3 6" id="KW-0812">Transmembrane</keyword>
<feature type="transmembrane region" description="Helical" evidence="6">
    <location>
        <begin position="266"/>
        <end position="283"/>
    </location>
</feature>
<evidence type="ECO:0000313" key="8">
    <source>
        <dbReference type="EMBL" id="MXU66192.1"/>
    </source>
</evidence>
<dbReference type="GO" id="GO:0016020">
    <property type="term" value="C:membrane"/>
    <property type="evidence" value="ECO:0007669"/>
    <property type="project" value="UniProtKB-SubCell"/>
</dbReference>
<proteinExistence type="inferred from homology"/>
<feature type="transmembrane region" description="Helical" evidence="6">
    <location>
        <begin position="149"/>
        <end position="169"/>
    </location>
</feature>
<keyword evidence="5 6" id="KW-0472">Membrane</keyword>
<feature type="domain" description="EamA" evidence="7">
    <location>
        <begin position="152"/>
        <end position="282"/>
    </location>
</feature>
<evidence type="ECO:0000256" key="4">
    <source>
        <dbReference type="ARBA" id="ARBA00022989"/>
    </source>
</evidence>
<organism evidence="8 9">
    <name type="scientific">Oceanomicrobium pacificus</name>
    <dbReference type="NCBI Taxonomy" id="2692916"/>
    <lineage>
        <taxon>Bacteria</taxon>
        <taxon>Pseudomonadati</taxon>
        <taxon>Pseudomonadota</taxon>
        <taxon>Alphaproteobacteria</taxon>
        <taxon>Rhodobacterales</taxon>
        <taxon>Paracoccaceae</taxon>
        <taxon>Oceanomicrobium</taxon>
    </lineage>
</organism>
<dbReference type="SUPFAM" id="SSF103481">
    <property type="entry name" value="Multidrug resistance efflux transporter EmrE"/>
    <property type="match status" value="2"/>
</dbReference>
<dbReference type="AlphaFoldDB" id="A0A6B0TY30"/>
<evidence type="ECO:0000256" key="5">
    <source>
        <dbReference type="ARBA" id="ARBA00023136"/>
    </source>
</evidence>
<evidence type="ECO:0000256" key="2">
    <source>
        <dbReference type="ARBA" id="ARBA00009853"/>
    </source>
</evidence>
<feature type="transmembrane region" description="Helical" evidence="6">
    <location>
        <begin position="240"/>
        <end position="260"/>
    </location>
</feature>
<feature type="transmembrane region" description="Helical" evidence="6">
    <location>
        <begin position="181"/>
        <end position="200"/>
    </location>
</feature>
<dbReference type="EMBL" id="WUWG01000005">
    <property type="protein sequence ID" value="MXU66192.1"/>
    <property type="molecule type" value="Genomic_DNA"/>
</dbReference>
<sequence>MTQPDQQPLRAALWMVGAIASFSAMTVAGREISIEMNTFELMFYRSIIGFGIVIAIGARSRRGLAQVRTARMPLHIVRNIFHFTAQNLWFWGITVIPLSQLVALEFTNPIWVALLAPFLLGERLTAARLTAALLGFIGILIIARPDAGGLSWGQLAGLGAALGFAMNSITTKKLSRTDSVICVLFWMTFYQTLFGLALSLPGGIPWPSLAVAPWIVIVAISGLSAHYCLTSALHCAPVTLVAPMEFARLPVIAIIGAVIYSEPLMAAVFIGAGFIFAGNLVSLRSERRRQKVPQ</sequence>
<comment type="similarity">
    <text evidence="2">Belongs to the drug/metabolite transporter (DMT) superfamily. 10 TMS drug/metabolite exporter (DME) (TC 2.A.7.3) family.</text>
</comment>
<evidence type="ECO:0000256" key="1">
    <source>
        <dbReference type="ARBA" id="ARBA00004141"/>
    </source>
</evidence>
<reference evidence="8 9" key="1">
    <citation type="submission" date="2019-12" db="EMBL/GenBank/DDBJ databases">
        <title>Strain KN286 was isolated from seawater, which was collected from Caroline Seamount in the tropical western Pacific.</title>
        <authorList>
            <person name="Wang Q."/>
        </authorList>
    </citation>
    <scope>NUCLEOTIDE SEQUENCE [LARGE SCALE GENOMIC DNA]</scope>
    <source>
        <strain evidence="8 9">KN286</strain>
    </source>
</reference>
<dbReference type="InterPro" id="IPR037185">
    <property type="entry name" value="EmrE-like"/>
</dbReference>
<dbReference type="PANTHER" id="PTHR22911">
    <property type="entry name" value="ACYL-MALONYL CONDENSING ENZYME-RELATED"/>
    <property type="match status" value="1"/>
</dbReference>
<feature type="transmembrane region" description="Helical" evidence="6">
    <location>
        <begin position="206"/>
        <end position="228"/>
    </location>
</feature>
<dbReference type="Pfam" id="PF00892">
    <property type="entry name" value="EamA"/>
    <property type="match status" value="2"/>
</dbReference>
<protein>
    <submittedName>
        <fullName evidence="8">EamA family transporter</fullName>
    </submittedName>
</protein>
<feature type="transmembrane region" description="Helical" evidence="6">
    <location>
        <begin position="41"/>
        <end position="58"/>
    </location>
</feature>
<evidence type="ECO:0000259" key="7">
    <source>
        <dbReference type="Pfam" id="PF00892"/>
    </source>
</evidence>
<name>A0A6B0TY30_9RHOB</name>
<gene>
    <name evidence="8" type="ORF">GSH16_12110</name>
</gene>
<keyword evidence="4 6" id="KW-1133">Transmembrane helix</keyword>
<feature type="transmembrane region" description="Helical" evidence="6">
    <location>
        <begin position="12"/>
        <end position="29"/>
    </location>
</feature>